<feature type="binding site" evidence="11">
    <location>
        <position position="641"/>
    </location>
    <ligand>
        <name>ATP</name>
        <dbReference type="ChEBI" id="CHEBI:30616"/>
    </ligand>
</feature>
<evidence type="ECO:0000256" key="10">
    <source>
        <dbReference type="PIRSR" id="PIRSR000660-1"/>
    </source>
</evidence>
<dbReference type="InterPro" id="IPR008271">
    <property type="entry name" value="Ser/Thr_kinase_AS"/>
</dbReference>
<dbReference type="Pfam" id="PF13393">
    <property type="entry name" value="tRNA-synt_His"/>
    <property type="match status" value="1"/>
</dbReference>
<dbReference type="Pfam" id="PF00069">
    <property type="entry name" value="Pkinase"/>
    <property type="match status" value="2"/>
</dbReference>
<evidence type="ECO:0000256" key="4">
    <source>
        <dbReference type="ARBA" id="ARBA00022741"/>
    </source>
</evidence>
<dbReference type="GO" id="GO:0004694">
    <property type="term" value="F:eukaryotic translation initiation factor 2alpha kinase activity"/>
    <property type="evidence" value="ECO:0007669"/>
    <property type="project" value="InterPro"/>
</dbReference>
<keyword evidence="5" id="KW-0418">Kinase</keyword>
<feature type="region of interest" description="Disordered" evidence="14">
    <location>
        <begin position="185"/>
        <end position="205"/>
    </location>
</feature>
<dbReference type="Gene3D" id="3.30.930.10">
    <property type="entry name" value="Bira Bifunctional Protein, Domain 2"/>
    <property type="match status" value="1"/>
</dbReference>
<evidence type="ECO:0000256" key="12">
    <source>
        <dbReference type="PROSITE-ProRule" id="PRU10141"/>
    </source>
</evidence>
<sequence length="1690" mass="187378">MDTTEYAQQEEITALQSIYGDDFIECPPPKAWKVCVGAARLYEFIVRVSHPEPEHASKVSFDLHVKFPKTYPTLTCPTFTVDKPINGITDAQAATLLRSINVEAQRFKGSEMVFDIVGFAQEWLRINIIPPVEVLGSLAVQMNQRAVEEARERERIEQEEAQRQKQIAMMEAAALEYEIHAAKEHAQRSRRRANSESTEVPDIYGYDDEADGLTESFDEIALDNGARFTTVRVYQPRAGYLGTLYNASAVVDPDVAAPSMELYSISFASHYYTTTQGRKKLTQVEQEIKHLIHTRHPKLQAIFAVKLNLPRGSDPPRLMVLNEQPPSLTLHDVLEECEFFREDRATDYCTQILKALSALHHNGMVHKAISTRCIGLFSAPGQSKSIKLCRATYHTRLLDLHRSNPFSPEAEPPLSSSSSKSGQFLNIFTTGSHTGTIVNAGSDSREELWLPEGWVSRDVQHESTLLYTKQRDIHDVGVVLMQMLFGLNVAERFPDPASAIRSSNISSALANHVLLMLEPPKKVVTSCESLLADPMLQVSASHSPSSSPVTSRAMTFGGRTLNGYGPGNGGLEPKTPMHHAHMGSPDGTDYFRMGAMSMTQQRKQTSRWKEDWEELELLGKGAFGSVVKAKNKIDSRIYAVKKVRLKTMQSDTKIFREVNALSRLSHRNIVRYYTTWVETYEPSVSAPASASESDSGGGMTSAPTFSHKKRIRQPASDTDDENNDDSDGTGSAGAGSSSENSNERHLPVNGTFQLNIGDFDDVSVSRSSFPSIHFSQASSEDGEDDGDSTSSGGEDGGEFSGLFSQPSRSRSASGPLSLMLATKGKAGGKIGLGGGMMVRSAPAMPYAPPVSRTLYIQMEFVERQTLRERVDEGISEQEAWRLFQQIVDALVHMSTLNILHRDIKLTNIFIDAKGDCKVGDFGLATSSLAAVDPSDVASPAVIMEADMTLEVGTRLYIAPEVQSRRRGRGPRDHSKADMYSLGIVFFEMNFKFGTGAERIAVLEDLRKPNVIFPPSWNSQLHKQKEIITWLLQHQPEKRPSAIELSQSPLLPTRLEDDYYKNALRLIAKADSPYHQTVLSTLFQQPPRLSRTVLYDSMLESPEYASLNNVVEERLGAIFHLHGAVDMEPPLLMPITDIEEEKSQATFIDQHGDIVALPNNILIPFARLAARESIKRIKRYHIANVFRPNPVPGHPNFTKAALFDIISPDLETGPIAAGAEIIAVVNDCLDSFPNLAQHYDIHISHSKIIDAFMNRVPLDIRQAVHEIVYPSKSTAAQKRTALLKKGLLRSTVDELEILSDTKEDVDSIISQLERIAPTLVALMHPAILEMKDTISFAHAAGVLRPIFFRPLMLGSHNTHLKDGIIVEVVKHNKPTDILAAGGRYDNLISRFLPVKQKAEPICAVGIQIGVEKITAALAQYQSSAIKTLVKEDRSFGFWSPRRCDVYVVSYHPGYLQERLEVVAYLWQNNISADLMYESGLPDTEHENHLDICAREGILFTVYPRPRTGRNLPAFKVKSILKGTEVDLSKLELVSWLQHQIAEQKRIDATTSGAPGLNEPTVHVPAAKELATNPLVQVVLPDPKKLRKSNTKSLFENKAFEKVTSIQNAFHAGMPTLGVDVSPALFDAMARSAAWITDEEAWKPLAAQFPAQHAAYAQQLREAALKRKTDGAAPYILLYAVKEDRAQLLALN</sequence>
<proteinExistence type="inferred from homology"/>
<dbReference type="Proteomes" id="UP000054270">
    <property type="component" value="Unassembled WGS sequence"/>
</dbReference>
<evidence type="ECO:0000256" key="5">
    <source>
        <dbReference type="ARBA" id="ARBA00022777"/>
    </source>
</evidence>
<dbReference type="STRING" id="945553.A0A0D2PGP4"/>
<dbReference type="SUPFAM" id="SSF56112">
    <property type="entry name" value="Protein kinase-like (PK-like)"/>
    <property type="match status" value="2"/>
</dbReference>
<dbReference type="OrthoDB" id="341578at2759"/>
<dbReference type="InterPro" id="IPR011009">
    <property type="entry name" value="Kinase-like_dom_sf"/>
</dbReference>
<dbReference type="EMBL" id="KN817579">
    <property type="protein sequence ID" value="KJA19260.1"/>
    <property type="molecule type" value="Genomic_DNA"/>
</dbReference>
<dbReference type="OMA" id="FEDIAWD"/>
<evidence type="ECO:0000313" key="18">
    <source>
        <dbReference type="Proteomes" id="UP000054270"/>
    </source>
</evidence>
<evidence type="ECO:0000256" key="9">
    <source>
        <dbReference type="ARBA" id="ARBA00048679"/>
    </source>
</evidence>
<dbReference type="SMART" id="SM00220">
    <property type="entry name" value="S_TKc"/>
    <property type="match status" value="1"/>
</dbReference>
<comment type="catalytic activity">
    <reaction evidence="8">
        <text>L-threonyl-[protein] + ATP = O-phospho-L-threonyl-[protein] + ADP + H(+)</text>
        <dbReference type="Rhea" id="RHEA:46608"/>
        <dbReference type="Rhea" id="RHEA-COMP:11060"/>
        <dbReference type="Rhea" id="RHEA-COMP:11605"/>
        <dbReference type="ChEBI" id="CHEBI:15378"/>
        <dbReference type="ChEBI" id="CHEBI:30013"/>
        <dbReference type="ChEBI" id="CHEBI:30616"/>
        <dbReference type="ChEBI" id="CHEBI:61977"/>
        <dbReference type="ChEBI" id="CHEBI:456216"/>
        <dbReference type="EC" id="2.7.11.1"/>
    </reaction>
</comment>
<keyword evidence="2" id="KW-0723">Serine/threonine-protein kinase</keyword>
<reference evidence="18" key="1">
    <citation type="submission" date="2014-04" db="EMBL/GenBank/DDBJ databases">
        <title>Evolutionary Origins and Diversification of the Mycorrhizal Mutualists.</title>
        <authorList>
            <consortium name="DOE Joint Genome Institute"/>
            <consortium name="Mycorrhizal Genomics Consortium"/>
            <person name="Kohler A."/>
            <person name="Kuo A."/>
            <person name="Nagy L.G."/>
            <person name="Floudas D."/>
            <person name="Copeland A."/>
            <person name="Barry K.W."/>
            <person name="Cichocki N."/>
            <person name="Veneault-Fourrey C."/>
            <person name="LaButti K."/>
            <person name="Lindquist E.A."/>
            <person name="Lipzen A."/>
            <person name="Lundell T."/>
            <person name="Morin E."/>
            <person name="Murat C."/>
            <person name="Riley R."/>
            <person name="Ohm R."/>
            <person name="Sun H."/>
            <person name="Tunlid A."/>
            <person name="Henrissat B."/>
            <person name="Grigoriev I.V."/>
            <person name="Hibbett D.S."/>
            <person name="Martin F."/>
        </authorList>
    </citation>
    <scope>NUCLEOTIDE SEQUENCE [LARGE SCALE GENOMIC DNA]</scope>
    <source>
        <strain evidence="18">FD-334 SS-4</strain>
    </source>
</reference>
<dbReference type="PROSITE" id="PS00108">
    <property type="entry name" value="PROTEIN_KINASE_ST"/>
    <property type="match status" value="1"/>
</dbReference>
<feature type="region of interest" description="Disordered" evidence="14">
    <location>
        <begin position="684"/>
        <end position="746"/>
    </location>
</feature>
<dbReference type="Gene3D" id="3.10.110.10">
    <property type="entry name" value="Ubiquitin Conjugating Enzyme"/>
    <property type="match status" value="1"/>
</dbReference>
<feature type="domain" description="Protein kinase" evidence="15">
    <location>
        <begin position="230"/>
        <end position="556"/>
    </location>
</feature>
<evidence type="ECO:0000256" key="2">
    <source>
        <dbReference type="ARBA" id="ARBA00022527"/>
    </source>
</evidence>
<dbReference type="Gene3D" id="3.40.50.800">
    <property type="entry name" value="Anticodon-binding domain"/>
    <property type="match status" value="1"/>
</dbReference>
<organism evidence="17 18">
    <name type="scientific">Hypholoma sublateritium (strain FD-334 SS-4)</name>
    <dbReference type="NCBI Taxonomy" id="945553"/>
    <lineage>
        <taxon>Eukaryota</taxon>
        <taxon>Fungi</taxon>
        <taxon>Dikarya</taxon>
        <taxon>Basidiomycota</taxon>
        <taxon>Agaricomycotina</taxon>
        <taxon>Agaricomycetes</taxon>
        <taxon>Agaricomycetidae</taxon>
        <taxon>Agaricales</taxon>
        <taxon>Agaricineae</taxon>
        <taxon>Strophariaceae</taxon>
        <taxon>Hypholoma</taxon>
    </lineage>
</organism>
<dbReference type="FunFam" id="3.10.110.10:FF:000050">
    <property type="entry name" value="eIF-2-alpha kinase GCN2"/>
    <property type="match status" value="1"/>
</dbReference>
<keyword evidence="18" id="KW-1185">Reference proteome</keyword>
<dbReference type="InterPro" id="IPR041715">
    <property type="entry name" value="HisRS-like_core"/>
</dbReference>
<feature type="region of interest" description="Disordered" evidence="14">
    <location>
        <begin position="774"/>
        <end position="814"/>
    </location>
</feature>
<accession>A0A0D2PGP4</accession>
<comment type="similarity">
    <text evidence="7">Belongs to the protein kinase superfamily. Ser/Thr protein kinase family. GCN2 subfamily.</text>
</comment>
<dbReference type="InterPro" id="IPR016135">
    <property type="entry name" value="UBQ-conjugating_enzyme/RWD"/>
</dbReference>
<dbReference type="GO" id="GO:0005829">
    <property type="term" value="C:cytosol"/>
    <property type="evidence" value="ECO:0007669"/>
    <property type="project" value="TreeGrafter"/>
</dbReference>
<dbReference type="GO" id="GO:0005524">
    <property type="term" value="F:ATP binding"/>
    <property type="evidence" value="ECO:0007669"/>
    <property type="project" value="UniProtKB-UniRule"/>
</dbReference>
<dbReference type="SUPFAM" id="SSF55681">
    <property type="entry name" value="Class II aaRS and biotin synthetases"/>
    <property type="match status" value="1"/>
</dbReference>
<evidence type="ECO:0000259" key="15">
    <source>
        <dbReference type="PROSITE" id="PS50011"/>
    </source>
</evidence>
<dbReference type="GO" id="GO:0005634">
    <property type="term" value="C:nucleus"/>
    <property type="evidence" value="ECO:0007669"/>
    <property type="project" value="TreeGrafter"/>
</dbReference>
<dbReference type="InterPro" id="IPR050339">
    <property type="entry name" value="CC_SR_Kinase"/>
</dbReference>
<dbReference type="GO" id="GO:1990625">
    <property type="term" value="P:negative regulation of cytoplasmic translational initiation in response to stress"/>
    <property type="evidence" value="ECO:0007669"/>
    <property type="project" value="TreeGrafter"/>
</dbReference>
<dbReference type="InterPro" id="IPR016255">
    <property type="entry name" value="Gcn2"/>
</dbReference>
<dbReference type="PANTHER" id="PTHR11042:SF136">
    <property type="entry name" value="EIF-2-ALPHA KINASE GCN2"/>
    <property type="match status" value="1"/>
</dbReference>
<dbReference type="EC" id="2.7.11.1" evidence="1"/>
<evidence type="ECO:0000256" key="7">
    <source>
        <dbReference type="ARBA" id="ARBA00037982"/>
    </source>
</evidence>
<evidence type="ECO:0000259" key="16">
    <source>
        <dbReference type="PROSITE" id="PS50908"/>
    </source>
</evidence>
<evidence type="ECO:0000256" key="14">
    <source>
        <dbReference type="SAM" id="MobiDB-lite"/>
    </source>
</evidence>
<dbReference type="InterPro" id="IPR045864">
    <property type="entry name" value="aa-tRNA-synth_II/BPL/LPL"/>
</dbReference>
<dbReference type="CDD" id="cd23823">
    <property type="entry name" value="RWD_GCN2"/>
    <property type="match status" value="1"/>
</dbReference>
<keyword evidence="4 11" id="KW-0547">Nucleotide-binding</keyword>
<dbReference type="Gene3D" id="3.30.200.20">
    <property type="entry name" value="Phosphorylase Kinase, domain 1"/>
    <property type="match status" value="1"/>
</dbReference>
<feature type="compositionally biased region" description="Low complexity" evidence="14">
    <location>
        <begin position="684"/>
        <end position="694"/>
    </location>
</feature>
<feature type="domain" description="RWD" evidence="16">
    <location>
        <begin position="10"/>
        <end position="127"/>
    </location>
</feature>
<dbReference type="PROSITE" id="PS50011">
    <property type="entry name" value="PROTEIN_KINASE_DOM"/>
    <property type="match status" value="2"/>
</dbReference>
<evidence type="ECO:0000256" key="1">
    <source>
        <dbReference type="ARBA" id="ARBA00012513"/>
    </source>
</evidence>
<dbReference type="InterPro" id="IPR036621">
    <property type="entry name" value="Anticodon-bd_dom_sf"/>
</dbReference>
<evidence type="ECO:0000256" key="13">
    <source>
        <dbReference type="SAM" id="Coils"/>
    </source>
</evidence>
<protein>
    <recommendedName>
        <fullName evidence="1">non-specific serine/threonine protein kinase</fullName>
        <ecNumber evidence="1">2.7.11.1</ecNumber>
    </recommendedName>
</protein>
<name>A0A0D2PGP4_HYPSF</name>
<dbReference type="SUPFAM" id="SSF54495">
    <property type="entry name" value="UBC-like"/>
    <property type="match status" value="1"/>
</dbReference>
<evidence type="ECO:0000256" key="6">
    <source>
        <dbReference type="ARBA" id="ARBA00022840"/>
    </source>
</evidence>
<dbReference type="SMART" id="SM00591">
    <property type="entry name" value="RWD"/>
    <property type="match status" value="1"/>
</dbReference>
<dbReference type="InterPro" id="IPR017441">
    <property type="entry name" value="Protein_kinase_ATP_BS"/>
</dbReference>
<dbReference type="PROSITE" id="PS00107">
    <property type="entry name" value="PROTEIN_KINASE_ATP"/>
    <property type="match status" value="1"/>
</dbReference>
<gene>
    <name evidence="17" type="ORF">HYPSUDRAFT_168299</name>
</gene>
<dbReference type="Gene3D" id="1.10.510.10">
    <property type="entry name" value="Transferase(Phosphotransferase) domain 1"/>
    <property type="match status" value="2"/>
</dbReference>
<comment type="catalytic activity">
    <reaction evidence="9">
        <text>L-seryl-[protein] + ATP = O-phospho-L-seryl-[protein] + ADP + H(+)</text>
        <dbReference type="Rhea" id="RHEA:17989"/>
        <dbReference type="Rhea" id="RHEA-COMP:9863"/>
        <dbReference type="Rhea" id="RHEA-COMP:11604"/>
        <dbReference type="ChEBI" id="CHEBI:15378"/>
        <dbReference type="ChEBI" id="CHEBI:29999"/>
        <dbReference type="ChEBI" id="CHEBI:30616"/>
        <dbReference type="ChEBI" id="CHEBI:83421"/>
        <dbReference type="ChEBI" id="CHEBI:456216"/>
        <dbReference type="EC" id="2.7.11.1"/>
    </reaction>
</comment>
<feature type="binding site" evidence="11">
    <location>
        <begin position="618"/>
        <end position="626"/>
    </location>
    <ligand>
        <name>ATP</name>
        <dbReference type="ChEBI" id="CHEBI:30616"/>
    </ligand>
</feature>
<dbReference type="PROSITE" id="PS50908">
    <property type="entry name" value="RWD"/>
    <property type="match status" value="1"/>
</dbReference>
<dbReference type="InterPro" id="IPR006575">
    <property type="entry name" value="RWD_dom"/>
</dbReference>
<feature type="compositionally biased region" description="Polar residues" evidence="14">
    <location>
        <begin position="802"/>
        <end position="814"/>
    </location>
</feature>
<evidence type="ECO:0000256" key="8">
    <source>
        <dbReference type="ARBA" id="ARBA00047899"/>
    </source>
</evidence>
<feature type="compositionally biased region" description="Acidic residues" evidence="14">
    <location>
        <begin position="717"/>
        <end position="727"/>
    </location>
</feature>
<feature type="coiled-coil region" evidence="13">
    <location>
        <begin position="139"/>
        <end position="178"/>
    </location>
</feature>
<dbReference type="InterPro" id="IPR024435">
    <property type="entry name" value="HisRS-related_dom"/>
</dbReference>
<dbReference type="InterPro" id="IPR000719">
    <property type="entry name" value="Prot_kinase_dom"/>
</dbReference>
<dbReference type="PANTHER" id="PTHR11042">
    <property type="entry name" value="EUKARYOTIC TRANSLATION INITIATION FACTOR 2-ALPHA KINASE EIF2-ALPHA KINASE -RELATED"/>
    <property type="match status" value="1"/>
</dbReference>
<evidence type="ECO:0000256" key="11">
    <source>
        <dbReference type="PIRSR" id="PIRSR000660-2"/>
    </source>
</evidence>
<dbReference type="GO" id="GO:0009893">
    <property type="term" value="P:positive regulation of metabolic process"/>
    <property type="evidence" value="ECO:0007669"/>
    <property type="project" value="UniProtKB-ARBA"/>
</dbReference>
<feature type="domain" description="Protein kinase" evidence="15">
    <location>
        <begin position="612"/>
        <end position="1050"/>
    </location>
</feature>
<keyword evidence="3" id="KW-0808">Transferase</keyword>
<dbReference type="GO" id="GO:0000077">
    <property type="term" value="P:DNA damage checkpoint signaling"/>
    <property type="evidence" value="ECO:0007669"/>
    <property type="project" value="InterPro"/>
</dbReference>
<dbReference type="Pfam" id="PF05773">
    <property type="entry name" value="RWD"/>
    <property type="match status" value="1"/>
</dbReference>
<dbReference type="PIRSF" id="PIRSF000660">
    <property type="entry name" value="Ser/Thr_PK_GCN2"/>
    <property type="match status" value="1"/>
</dbReference>
<dbReference type="Pfam" id="PF12745">
    <property type="entry name" value="HGTP_anticodon2"/>
    <property type="match status" value="1"/>
</dbReference>
<evidence type="ECO:0000256" key="3">
    <source>
        <dbReference type="ARBA" id="ARBA00022679"/>
    </source>
</evidence>
<feature type="active site" description="Proton acceptor" evidence="10">
    <location>
        <position position="902"/>
    </location>
</feature>
<feature type="binding site" evidence="12">
    <location>
        <position position="642"/>
    </location>
    <ligand>
        <name>ATP</name>
        <dbReference type="ChEBI" id="CHEBI:30616"/>
    </ligand>
</feature>
<keyword evidence="6 11" id="KW-0067">ATP-binding</keyword>
<evidence type="ECO:0000313" key="17">
    <source>
        <dbReference type="EMBL" id="KJA19260.1"/>
    </source>
</evidence>
<keyword evidence="13" id="KW-0175">Coiled coil</keyword>